<accession>A0A369JYL6</accession>
<comment type="caution">
    <text evidence="2">The sequence shown here is derived from an EMBL/GenBank/DDBJ whole genome shotgun (WGS) entry which is preliminary data.</text>
</comment>
<evidence type="ECO:0000313" key="2">
    <source>
        <dbReference type="EMBL" id="RDB24524.1"/>
    </source>
</evidence>
<sequence length="294" mass="33229">MKVGPGEPTVRRHIMIACPTPHPIPRSSNHLPFYTCPIMLPYHYPQPPMRHSESVMHHHPPPHPRLAHDQPTPASPANGHVRTSWTSKPVDSHIEADEWASEVTPTSVRCRGCKKTIRLDGRSLYYRGLWDKHRSICREIRRLKRGLAAKPLERAGAQKNGHGKVDIREQGFKRTSSDGITVATKPLLPVLPNLERKPYPLLSGPGIPPVHHCERDLSYRPTAIGGFPCDHDRTRWGPATPLHQVTRRLAQERSTNAFKSEDIDMYGAMSYKSSTTEFDFLQAAQCLISLKLQR</sequence>
<dbReference type="AlphaFoldDB" id="A0A369JYL6"/>
<evidence type="ECO:0000313" key="3">
    <source>
        <dbReference type="Proteomes" id="UP000076154"/>
    </source>
</evidence>
<keyword evidence="3" id="KW-1185">Reference proteome</keyword>
<organism evidence="2 3">
    <name type="scientific">Hypsizygus marmoreus</name>
    <name type="common">White beech mushroom</name>
    <name type="synonym">Agaricus marmoreus</name>
    <dbReference type="NCBI Taxonomy" id="39966"/>
    <lineage>
        <taxon>Eukaryota</taxon>
        <taxon>Fungi</taxon>
        <taxon>Dikarya</taxon>
        <taxon>Basidiomycota</taxon>
        <taxon>Agaricomycotina</taxon>
        <taxon>Agaricomycetes</taxon>
        <taxon>Agaricomycetidae</taxon>
        <taxon>Agaricales</taxon>
        <taxon>Tricholomatineae</taxon>
        <taxon>Lyophyllaceae</taxon>
        <taxon>Hypsizygus</taxon>
    </lineage>
</organism>
<name>A0A369JYL6_HYPMA</name>
<dbReference type="EMBL" id="LUEZ02000043">
    <property type="protein sequence ID" value="RDB24524.1"/>
    <property type="molecule type" value="Genomic_DNA"/>
</dbReference>
<dbReference type="OrthoDB" id="2855464at2759"/>
<protein>
    <recommendedName>
        <fullName evidence="4">BED-type domain-containing protein</fullName>
    </recommendedName>
</protein>
<evidence type="ECO:0000256" key="1">
    <source>
        <dbReference type="SAM" id="MobiDB-lite"/>
    </source>
</evidence>
<proteinExistence type="predicted"/>
<reference evidence="2" key="1">
    <citation type="submission" date="2018-04" db="EMBL/GenBank/DDBJ databases">
        <title>Whole genome sequencing of Hypsizygus marmoreus.</title>
        <authorList>
            <person name="Choi I.-G."/>
            <person name="Min B."/>
            <person name="Kim J.-G."/>
            <person name="Kim S."/>
            <person name="Oh Y.-L."/>
            <person name="Kong W.-S."/>
            <person name="Park H."/>
            <person name="Jeong J."/>
            <person name="Song E.-S."/>
        </authorList>
    </citation>
    <scope>NUCLEOTIDE SEQUENCE [LARGE SCALE GENOMIC DNA]</scope>
    <source>
        <strain evidence="2">51987-8</strain>
    </source>
</reference>
<feature type="region of interest" description="Disordered" evidence="1">
    <location>
        <begin position="50"/>
        <end position="89"/>
    </location>
</feature>
<dbReference type="InParanoid" id="A0A369JYL6"/>
<dbReference type="Proteomes" id="UP000076154">
    <property type="component" value="Unassembled WGS sequence"/>
</dbReference>
<evidence type="ECO:0008006" key="4">
    <source>
        <dbReference type="Google" id="ProtNLM"/>
    </source>
</evidence>
<gene>
    <name evidence="2" type="ORF">Hypma_008330</name>
</gene>